<dbReference type="Proteomes" id="UP000179807">
    <property type="component" value="Unassembled WGS sequence"/>
</dbReference>
<dbReference type="AlphaFoldDB" id="A0A1J4JY12"/>
<evidence type="ECO:0000313" key="3">
    <source>
        <dbReference type="Proteomes" id="UP000179807"/>
    </source>
</evidence>
<sequence length="466" mass="53499">MLFILFSLFHTASAKCIRASSKTFTNAVKKTPITLVLFTSNKCIPCRRINTVMDTISERYTDSIGFLVVEFETSSDIPFKYNIMYAPTIAVFRGGEFKSIYYGEWSSHAMIEYCETLINADMIFLNSTFSVFDFQQKNPGNLIINSSKAFMEADGLLDKFAGIIHIGVIDNANVSESLHFPTAVFTRPNDHFSRAFDTINFTEISNLITSPYMHVRNIEQLSSTGTDNTLVALLDERDPLHLYEAVQSFERVQEFFGDNISFQYCDFFRCQSLVQSMYVINFNQPVFALSIKQGQRSKFEPYMKLNPLPENILDFCKFHMLGIPLPEEKQVIKIPKLYAPEFIQTVGDYEHDVILFVASPSMKLYEECLQNTRILYQVFKSVPSVKFYEYNPFTEHVQGLEMPVSDKPQYSIWPALKQPHGSAFTASMSVNVIFENFLKLIEKKVSNDKILEMKQVLQDLLANQEK</sequence>
<protein>
    <recommendedName>
        <fullName evidence="1">Thioredoxin domain-containing protein</fullName>
    </recommendedName>
</protein>
<dbReference type="InterPro" id="IPR013766">
    <property type="entry name" value="Thioredoxin_domain"/>
</dbReference>
<name>A0A1J4JY12_9EUKA</name>
<dbReference type="EMBL" id="MLAK01000822">
    <property type="protein sequence ID" value="OHT03578.1"/>
    <property type="molecule type" value="Genomic_DNA"/>
</dbReference>
<keyword evidence="3" id="KW-1185">Reference proteome</keyword>
<dbReference type="Pfam" id="PF00085">
    <property type="entry name" value="Thioredoxin"/>
    <property type="match status" value="1"/>
</dbReference>
<reference evidence="2" key="1">
    <citation type="submission" date="2016-10" db="EMBL/GenBank/DDBJ databases">
        <authorList>
            <person name="Benchimol M."/>
            <person name="Almeida L.G."/>
            <person name="Vasconcelos A.T."/>
            <person name="Perreira-Neves A."/>
            <person name="Rosa I.A."/>
            <person name="Tasca T."/>
            <person name="Bogo M.R."/>
            <person name="de Souza W."/>
        </authorList>
    </citation>
    <scope>NUCLEOTIDE SEQUENCE [LARGE SCALE GENOMIC DNA]</scope>
    <source>
        <strain evidence="2">K</strain>
    </source>
</reference>
<evidence type="ECO:0000259" key="1">
    <source>
        <dbReference type="Pfam" id="PF00085"/>
    </source>
</evidence>
<dbReference type="SUPFAM" id="SSF52833">
    <property type="entry name" value="Thioredoxin-like"/>
    <property type="match status" value="1"/>
</dbReference>
<dbReference type="VEuPathDB" id="TrichDB:TRFO_29008"/>
<organism evidence="2 3">
    <name type="scientific">Tritrichomonas foetus</name>
    <dbReference type="NCBI Taxonomy" id="1144522"/>
    <lineage>
        <taxon>Eukaryota</taxon>
        <taxon>Metamonada</taxon>
        <taxon>Parabasalia</taxon>
        <taxon>Tritrichomonadida</taxon>
        <taxon>Tritrichomonadidae</taxon>
        <taxon>Tritrichomonas</taxon>
    </lineage>
</organism>
<dbReference type="InterPro" id="IPR036249">
    <property type="entry name" value="Thioredoxin-like_sf"/>
</dbReference>
<comment type="caution">
    <text evidence="2">The sequence shown here is derived from an EMBL/GenBank/DDBJ whole genome shotgun (WGS) entry which is preliminary data.</text>
</comment>
<proteinExistence type="predicted"/>
<dbReference type="CDD" id="cd02947">
    <property type="entry name" value="TRX_family"/>
    <property type="match status" value="1"/>
</dbReference>
<dbReference type="Gene3D" id="3.40.30.10">
    <property type="entry name" value="Glutaredoxin"/>
    <property type="match status" value="1"/>
</dbReference>
<dbReference type="GeneID" id="94841217"/>
<dbReference type="RefSeq" id="XP_068356714.1">
    <property type="nucleotide sequence ID" value="XM_068506513.1"/>
</dbReference>
<accession>A0A1J4JY12</accession>
<feature type="domain" description="Thioredoxin" evidence="1">
    <location>
        <begin position="19"/>
        <end position="113"/>
    </location>
</feature>
<evidence type="ECO:0000313" key="2">
    <source>
        <dbReference type="EMBL" id="OHT03578.1"/>
    </source>
</evidence>
<gene>
    <name evidence="2" type="ORF">TRFO_29008</name>
</gene>
<dbReference type="OrthoDB" id="10266177at2759"/>